<dbReference type="EMBL" id="VYDA01000115">
    <property type="protein sequence ID" value="MYH60789.1"/>
    <property type="molecule type" value="Genomic_DNA"/>
</dbReference>
<proteinExistence type="predicted"/>
<keyword evidence="1" id="KW-0812">Transmembrane</keyword>
<evidence type="ECO:0000313" key="2">
    <source>
        <dbReference type="EMBL" id="MYH60789.1"/>
    </source>
</evidence>
<dbReference type="AlphaFoldDB" id="A0A6B1FVY1"/>
<protein>
    <submittedName>
        <fullName evidence="2">Sugar ABC transporter permease</fullName>
    </submittedName>
</protein>
<sequence length="72" mass="8240">MSAELQSSQTPWTRMLASNAWSRRTLRQREELIAYLLVSPWVIGFLAFILGPMLTSLGLSFTETDLFTLEFV</sequence>
<feature type="transmembrane region" description="Helical" evidence="1">
    <location>
        <begin position="32"/>
        <end position="54"/>
    </location>
</feature>
<name>A0A6B1FVY1_9CHLR</name>
<accession>A0A6B1FVY1</accession>
<feature type="non-terminal residue" evidence="2">
    <location>
        <position position="72"/>
    </location>
</feature>
<dbReference type="SUPFAM" id="SSF160964">
    <property type="entry name" value="MalF N-terminal region-like"/>
    <property type="match status" value="1"/>
</dbReference>
<gene>
    <name evidence="2" type="ORF">F4148_03160</name>
</gene>
<keyword evidence="1" id="KW-1133">Transmembrane helix</keyword>
<reference evidence="2" key="1">
    <citation type="submission" date="2019-09" db="EMBL/GenBank/DDBJ databases">
        <title>Characterisation of the sponge microbiome using genome-centric metagenomics.</title>
        <authorList>
            <person name="Engelberts J.P."/>
            <person name="Robbins S.J."/>
            <person name="De Goeij J.M."/>
            <person name="Aranda M."/>
            <person name="Bell S.C."/>
            <person name="Webster N.S."/>
        </authorList>
    </citation>
    <scope>NUCLEOTIDE SEQUENCE</scope>
    <source>
        <strain evidence="2">SB0675_bin_29</strain>
    </source>
</reference>
<organism evidence="2">
    <name type="scientific">Caldilineaceae bacterium SB0675_bin_29</name>
    <dbReference type="NCBI Taxonomy" id="2605266"/>
    <lineage>
        <taxon>Bacteria</taxon>
        <taxon>Bacillati</taxon>
        <taxon>Chloroflexota</taxon>
        <taxon>Caldilineae</taxon>
        <taxon>Caldilineales</taxon>
        <taxon>Caldilineaceae</taxon>
    </lineage>
</organism>
<comment type="caution">
    <text evidence="2">The sequence shown here is derived from an EMBL/GenBank/DDBJ whole genome shotgun (WGS) entry which is preliminary data.</text>
</comment>
<keyword evidence="1" id="KW-0472">Membrane</keyword>
<evidence type="ECO:0000256" key="1">
    <source>
        <dbReference type="SAM" id="Phobius"/>
    </source>
</evidence>